<gene>
    <name evidence="3" type="ORF">AB1471_16405</name>
</gene>
<evidence type="ECO:0000313" key="4">
    <source>
        <dbReference type="Proteomes" id="UP001556040"/>
    </source>
</evidence>
<comment type="caution">
    <text evidence="3">The sequence shown here is derived from an EMBL/GenBank/DDBJ whole genome shotgun (WGS) entry which is preliminary data.</text>
</comment>
<feature type="domain" description="DUF4190" evidence="2">
    <location>
        <begin position="11"/>
        <end position="70"/>
    </location>
</feature>
<proteinExistence type="predicted"/>
<organism evidence="3 4">
    <name type="scientific">Jeotgalibacillus marinus</name>
    <dbReference type="NCBI Taxonomy" id="86667"/>
    <lineage>
        <taxon>Bacteria</taxon>
        <taxon>Bacillati</taxon>
        <taxon>Bacillota</taxon>
        <taxon>Bacilli</taxon>
        <taxon>Bacillales</taxon>
        <taxon>Caryophanaceae</taxon>
        <taxon>Jeotgalibacillus</taxon>
    </lineage>
</organism>
<reference evidence="3 4" key="1">
    <citation type="journal article" date="1979" name="Int. J. Syst. Evol. Microbiol.">
        <title>Bacillus globisporus subsp. marinus subsp. nov.</title>
        <authorList>
            <person name="Liu H."/>
        </authorList>
    </citation>
    <scope>NUCLEOTIDE SEQUENCE [LARGE SCALE GENOMIC DNA]</scope>
    <source>
        <strain evidence="3 4">DSM 1297</strain>
    </source>
</reference>
<evidence type="ECO:0000256" key="1">
    <source>
        <dbReference type="SAM" id="Phobius"/>
    </source>
</evidence>
<dbReference type="Proteomes" id="UP001556040">
    <property type="component" value="Unassembled WGS sequence"/>
</dbReference>
<feature type="transmembrane region" description="Helical" evidence="1">
    <location>
        <begin position="58"/>
        <end position="85"/>
    </location>
</feature>
<dbReference type="InterPro" id="IPR025241">
    <property type="entry name" value="DUF4190"/>
</dbReference>
<dbReference type="Pfam" id="PF13828">
    <property type="entry name" value="DUF4190"/>
    <property type="match status" value="1"/>
</dbReference>
<dbReference type="EMBL" id="JBFMIA010000036">
    <property type="protein sequence ID" value="MEW9503354.1"/>
    <property type="molecule type" value="Genomic_DNA"/>
</dbReference>
<accession>A0ABV3Q7N9</accession>
<name>A0ABV3Q7N9_9BACL</name>
<evidence type="ECO:0000259" key="2">
    <source>
        <dbReference type="Pfam" id="PF13828"/>
    </source>
</evidence>
<evidence type="ECO:0000313" key="3">
    <source>
        <dbReference type="EMBL" id="MEW9503354.1"/>
    </source>
</evidence>
<keyword evidence="1" id="KW-0812">Transmembrane</keyword>
<sequence>MVETIQTNTKSVISLTLGILSILIPVIGLMLGIIGLFMYRISKQEIAKTNENGKGLAIAGFICSISGIIIQFFFIMSILTVYSFVQ</sequence>
<protein>
    <submittedName>
        <fullName evidence="3">DUF4190 domain-containing protein</fullName>
    </submittedName>
</protein>
<keyword evidence="1" id="KW-0472">Membrane</keyword>
<feature type="transmembrane region" description="Helical" evidence="1">
    <location>
        <begin position="12"/>
        <end position="37"/>
    </location>
</feature>
<dbReference type="RefSeq" id="WP_367780843.1">
    <property type="nucleotide sequence ID" value="NZ_JBFMIA010000036.1"/>
</dbReference>
<keyword evidence="4" id="KW-1185">Reference proteome</keyword>
<keyword evidence="1" id="KW-1133">Transmembrane helix</keyword>